<accession>A0ABS9J5C4</accession>
<dbReference type="Pfam" id="PF10022">
    <property type="entry name" value="DUF2264"/>
    <property type="match status" value="1"/>
</dbReference>
<evidence type="ECO:0000313" key="2">
    <source>
        <dbReference type="EMBL" id="MCF8715613.1"/>
    </source>
</evidence>
<gene>
    <name evidence="2" type="ORF">JM658_12325</name>
</gene>
<dbReference type="Proteomes" id="UP000829517">
    <property type="component" value="Unassembled WGS sequence"/>
</dbReference>
<reference evidence="2 3" key="1">
    <citation type="submission" date="2021-01" db="EMBL/GenBank/DDBJ databases">
        <title>Genome sequencing of Joostella atrarenae M1-2 (= KCTC 23194).</title>
        <authorList>
            <person name="Zakaria M.R."/>
            <person name="Lam M.Q."/>
            <person name="Chong C.S."/>
        </authorList>
    </citation>
    <scope>NUCLEOTIDE SEQUENCE [LARGE SCALE GENOMIC DNA]</scope>
    <source>
        <strain evidence="2 3">M1-2</strain>
    </source>
</reference>
<evidence type="ECO:0000313" key="3">
    <source>
        <dbReference type="Proteomes" id="UP000829517"/>
    </source>
</evidence>
<evidence type="ECO:0000259" key="1">
    <source>
        <dbReference type="Pfam" id="PF10022"/>
    </source>
</evidence>
<dbReference type="PIRSF" id="PIRSF014753">
    <property type="entry name" value="UCP014753"/>
    <property type="match status" value="1"/>
</dbReference>
<sequence>MKRRNFINTVPLIAVPLVSNPLSWFTDNNEVDESVSDNSVRSYWVDTLYKISHPVLYNLANNTLVKNMPNEKAPSYGLRKNVTYLEAFGRTMAGLAPWLGLPDDDSAEGKKREELKELYYKAVKNGVNPSSPDYLNFRTEHQPIVDAAFLAQGLLRAPKALWDPLDNTTKKRLITEFKALRTRKAFNNNWLIFTATTEAFLRYAGEDDWDKESIDKAISSFKEWYVGDGNYSDGPHFAFDYYNSYVMHPMFVEVLEVMKDFDNSYEEDYNTAVKRMVRYAELQERMISPEGTFPVIGRSITYRTAAFQVLAMAAQRDILPEIVSPAQVRCALTEITKNLLVDDVFDDNDWLLLGFRGHQPEIADYYTSTGSLYMTTLSFLPLGLPSDHEFWSAEDEEWTSKKAWQGKSVKKDYKVKY</sequence>
<dbReference type="PANTHER" id="PTHR35339">
    <property type="entry name" value="LINALOOL DEHYDRATASE_ISOMERASE DOMAIN-CONTAINING PROTEIN"/>
    <property type="match status" value="1"/>
</dbReference>
<dbReference type="EMBL" id="JAETXX010000008">
    <property type="protein sequence ID" value="MCF8715613.1"/>
    <property type="molecule type" value="Genomic_DNA"/>
</dbReference>
<keyword evidence="3" id="KW-1185">Reference proteome</keyword>
<dbReference type="PANTHER" id="PTHR35339:SF3">
    <property type="entry name" value="DUF2264 DOMAIN-CONTAINING PROTEIN"/>
    <property type="match status" value="1"/>
</dbReference>
<organism evidence="2 3">
    <name type="scientific">Joostella atrarenae</name>
    <dbReference type="NCBI Taxonomy" id="679257"/>
    <lineage>
        <taxon>Bacteria</taxon>
        <taxon>Pseudomonadati</taxon>
        <taxon>Bacteroidota</taxon>
        <taxon>Flavobacteriia</taxon>
        <taxon>Flavobacteriales</taxon>
        <taxon>Flavobacteriaceae</taxon>
        <taxon>Joostella</taxon>
    </lineage>
</organism>
<protein>
    <submittedName>
        <fullName evidence="2">DUF2264 domain-containing protein</fullName>
    </submittedName>
</protein>
<proteinExistence type="predicted"/>
<feature type="domain" description="DUF2264" evidence="1">
    <location>
        <begin position="41"/>
        <end position="398"/>
    </location>
</feature>
<dbReference type="InterPro" id="IPR049349">
    <property type="entry name" value="DUF2264_N"/>
</dbReference>
<comment type="caution">
    <text evidence="2">The sequence shown here is derived from an EMBL/GenBank/DDBJ whole genome shotgun (WGS) entry which is preliminary data.</text>
</comment>
<dbReference type="RefSeq" id="WP_236959578.1">
    <property type="nucleotide sequence ID" value="NZ_JAETXX010000008.1"/>
</dbReference>
<dbReference type="InterPro" id="IPR016624">
    <property type="entry name" value="UCP014753"/>
</dbReference>
<name>A0ABS9J5C4_9FLAO</name>